<feature type="repeat" description="ANK" evidence="7">
    <location>
        <begin position="1668"/>
        <end position="1696"/>
    </location>
</feature>
<sequence length="1822" mass="200534">MLREYLVAGILLVSPLLGVAQDLIPPILETADSFVEETWSIDSSPKVIYIDEKFASVSDEDGLTLIPPTAHEFATTFQDDLAKITGSKWTLKRADKLSNNASGISLGSYTGESSDLTYENGKSTSEGYEIIINSNRVFIGGSGARGMWWGTRTFLQLLLAGNGTITSTLGRDAPAYATRGYMLDAGRKWYSKDFLKELCSYASFFKMNEFHYHLSDNYPLNRGKNDSWRDVYSHFSLLPEDKSLRGILHGRENETLSRDDFMELQSHCASRGVTVIPEIEAPGHSLYLTKWKPELALAKKDLLNLTHPETLPTVQSIWEGFLPWFKTKEVHIGADEYDAELADDYITFVNKMSRFINSTTNKRSRIWGTHEPSKRNQTIDKNVIIQHWQYGQSDPVQLVKDGYDVINSEDWWAYTSLKNDHMPILPARYPQFFNESRVFNFADKEEWQWTPADFNPVNTSLQLKSDEKRLRGATLAAWNDNGPDATTQLEAYYSMRRGIAVVGGRAWSGSRGLKLLEETSDASVDFYSPRAPDQNLDRVLSLVANGTLVSWTRSGGDGKEVHLGHGSKGMNYTLTLSVTGPFTLSGPDNTLSLDKSGNMVFTADGWEYPLRKVTNDDALDLDPGAPGRIWINTSSTHKPVKVSAPVNITLVTDVLHGTVLFRDGEVLGRFEVFVYGGRNTQFSWSQMAFVAPLDKIEGGLERLELSGSSNFTGASETGGEEPSDVPPGSDAARCLASSAFITLGLVVGGLLQIDTVYSGLQDIQSSPLQPFTYRPRAVMDLWQLIVIPTLLFFIDGSDAQDGVDISLLRSFLYHMLQERLGLARHVTLLMKGGGKAHYLLSSCVALWVLHGRENETLSRDDFMELQSHCASRGVTVIPEIEAPGHSLYLTKWKPELALAKKDLLNLTHPETLPTVQSIWEGFLPWFKTKEVHIGADEYDAELADDYITFVNKMSRFINSTTNKRSRIWGTHEPSKRNQTIDKNVIIQHWQYGQSDPVQLVKDGYDVINSEDWWAYTSLKNDHMPILPARYPQFFNESRVFNFADKEEWQWTPADFNPVNTSLQLKSDEKRLRGATLAAWNDNGPDATTQLEAYYSMRRGIAVVGGRAWSGSRGLKLLEETSDASVDFYSPRAPDQNLDRVLSLVANGTLVSWTRSGGDGKEVHLGHGSKGMNYTLTLSVTGPFTLSGPDNTLSLDKSGNMVFTADGWEYPLRKVTNDDALDLDPGAPGRIWINTSSTHKPVKVSAPVNITLVTDVLHGTVLFRDGEVLGRFEVFVYGGRNTQFSWSQMAFVAPLDKIEGGLERLELSGSSNFTGASETGGEEPSDVPPGSDAARCLASSAFITLGLNQNGSQICIGLRIDTVYSGLQDIQSSPLQPFTYRPRAVMDLWQVGQRKYNDIHCSQKTAIAHRRGEGTLSPVIVCGSVGGFQEGLHRPGMRPGVESMWCLFSRLRSILDSPRDSDYESLSLEADRGEFGVNVNSWDEGGLTALHAAIHCSGPTACPHIIDVLLRHSADINALSKAVQHILHTVAQSGVTVEYLTRLAAKLLQHGADANAVGSSGNPVLYTGMLNIACFPQAWERGLMDVLLQGGAGANALDGNGASALHLAATHGVHAGVIISGLLRHGADPRTRCRDGRCVLHYLAKFTGPPDVAKQLRNLGLDPNARDEHGQTPLLQATVAGLVKMVRLLCDSGVGVNTPIFDDDKTAFFCAVRLKTVDAVQVLLQYGADLHHHGHSGYHEAAYKAMSNGSADAARINKLLIACGANVNAKHGCCRQGHGMSVLDAGGITRAQEEFALFLMANGALSFRYNEESMLILVSCALE</sequence>
<dbReference type="Pfam" id="PF02838">
    <property type="entry name" value="Glyco_hydro_20b"/>
    <property type="match status" value="1"/>
</dbReference>
<evidence type="ECO:0000256" key="2">
    <source>
        <dbReference type="ARBA" id="ARBA00006285"/>
    </source>
</evidence>
<dbReference type="EC" id="3.2.1.52" evidence="3"/>
<feature type="domain" description="Glycoside hydrolase family 20 catalytic" evidence="10">
    <location>
        <begin position="176"/>
        <end position="487"/>
    </location>
</feature>
<dbReference type="PANTHER" id="PTHR43678:SF1">
    <property type="entry name" value="BETA-N-ACETYLHEXOSAMINIDASE"/>
    <property type="match status" value="1"/>
</dbReference>
<dbReference type="InterPro" id="IPR002110">
    <property type="entry name" value="Ankyrin_rpt"/>
</dbReference>
<dbReference type="CDD" id="cd06564">
    <property type="entry name" value="GH20_DspB_LnbB-like"/>
    <property type="match status" value="2"/>
</dbReference>
<evidence type="ECO:0000313" key="13">
    <source>
        <dbReference type="Proteomes" id="UP000016929"/>
    </source>
</evidence>
<evidence type="ECO:0000259" key="10">
    <source>
        <dbReference type="Pfam" id="PF00728"/>
    </source>
</evidence>
<dbReference type="InterPro" id="IPR029018">
    <property type="entry name" value="Hex-like_dom2"/>
</dbReference>
<evidence type="ECO:0000313" key="12">
    <source>
        <dbReference type="EMBL" id="EMT73370.1"/>
    </source>
</evidence>
<protein>
    <recommendedName>
        <fullName evidence="3">beta-N-acetylhexosaminidase</fullName>
        <ecNumber evidence="3">3.2.1.52</ecNumber>
    </recommendedName>
</protein>
<dbReference type="STRING" id="1229665.N1SBE8"/>
<reference evidence="13" key="1">
    <citation type="submission" date="2012-09" db="EMBL/GenBank/DDBJ databases">
        <title>Genome sequencing and comparative transcriptomics of race 1 and race 4 of banana pathogen: Fusarium oxysporum f. sp. cubense.</title>
        <authorList>
            <person name="Fang X."/>
            <person name="Huang J."/>
        </authorList>
    </citation>
    <scope>NUCLEOTIDE SEQUENCE [LARGE SCALE GENOMIC DNA]</scope>
    <source>
        <strain evidence="13">race 4</strain>
    </source>
</reference>
<feature type="region of interest" description="Disordered" evidence="8">
    <location>
        <begin position="1308"/>
        <end position="1329"/>
    </location>
</feature>
<gene>
    <name evidence="12" type="ORF">FOC4_g10004740</name>
</gene>
<evidence type="ECO:0000256" key="3">
    <source>
        <dbReference type="ARBA" id="ARBA00012663"/>
    </source>
</evidence>
<dbReference type="SUPFAM" id="SSF48403">
    <property type="entry name" value="Ankyrin repeat"/>
    <property type="match status" value="1"/>
</dbReference>
<dbReference type="PROSITE" id="PS50297">
    <property type="entry name" value="ANK_REP_REGION"/>
    <property type="match status" value="2"/>
</dbReference>
<organism evidence="12 13">
    <name type="scientific">Fusarium oxysporum f. sp. cubense (strain race 4)</name>
    <name type="common">Panama disease fungus</name>
    <dbReference type="NCBI Taxonomy" id="2502994"/>
    <lineage>
        <taxon>Eukaryota</taxon>
        <taxon>Fungi</taxon>
        <taxon>Dikarya</taxon>
        <taxon>Ascomycota</taxon>
        <taxon>Pezizomycotina</taxon>
        <taxon>Sordariomycetes</taxon>
        <taxon>Hypocreomycetidae</taxon>
        <taxon>Hypocreales</taxon>
        <taxon>Nectriaceae</taxon>
        <taxon>Fusarium</taxon>
        <taxon>Fusarium oxysporum species complex</taxon>
    </lineage>
</organism>
<comment type="catalytic activity">
    <reaction evidence="1">
        <text>Hydrolysis of terminal non-reducing N-acetyl-D-hexosamine residues in N-acetyl-beta-D-hexosaminides.</text>
        <dbReference type="EC" id="3.2.1.52"/>
    </reaction>
</comment>
<dbReference type="Proteomes" id="UP000016929">
    <property type="component" value="Unassembled WGS sequence"/>
</dbReference>
<evidence type="ECO:0000256" key="9">
    <source>
        <dbReference type="SAM" id="SignalP"/>
    </source>
</evidence>
<feature type="region of interest" description="Disordered" evidence="8">
    <location>
        <begin position="710"/>
        <end position="729"/>
    </location>
</feature>
<dbReference type="InterPro" id="IPR052764">
    <property type="entry name" value="GH20_Enzymes"/>
</dbReference>
<dbReference type="PROSITE" id="PS50088">
    <property type="entry name" value="ANK_REPEAT"/>
    <property type="match status" value="3"/>
</dbReference>
<comment type="similarity">
    <text evidence="2">Belongs to the glycosyl hydrolase 20 family.</text>
</comment>
<dbReference type="GO" id="GO:0004563">
    <property type="term" value="F:beta-N-acetylhexosaminidase activity"/>
    <property type="evidence" value="ECO:0007669"/>
    <property type="project" value="UniProtKB-EC"/>
</dbReference>
<dbReference type="PRINTS" id="PR00738">
    <property type="entry name" value="GLHYDRLASE20"/>
</dbReference>
<reference evidence="13" key="2">
    <citation type="journal article" date="2014" name="PLoS ONE">
        <title>Genome and Transcriptome Analysis of the Fungal Pathogen Fusarium oxysporum f. sp. cubense Causing Banana Vascular Wilt Disease.</title>
        <authorList>
            <person name="Guo L."/>
            <person name="Han L."/>
            <person name="Yang L."/>
            <person name="Zeng H."/>
            <person name="Fan D."/>
            <person name="Zhu Y."/>
            <person name="Feng Y."/>
            <person name="Wang G."/>
            <person name="Peng C."/>
            <person name="Jiang X."/>
            <person name="Zhou D."/>
            <person name="Ni P."/>
            <person name="Liang C."/>
            <person name="Liu L."/>
            <person name="Wang J."/>
            <person name="Mao C."/>
            <person name="Fang X."/>
            <person name="Peng M."/>
            <person name="Huang J."/>
        </authorList>
    </citation>
    <scope>NUCLEOTIDE SEQUENCE [LARGE SCALE GENOMIC DNA]</scope>
    <source>
        <strain evidence="13">race 4</strain>
    </source>
</reference>
<keyword evidence="13" id="KW-1185">Reference proteome</keyword>
<keyword evidence="5" id="KW-0326">Glycosidase</keyword>
<dbReference type="InterPro" id="IPR025705">
    <property type="entry name" value="Beta_hexosaminidase_sua/sub"/>
</dbReference>
<name>N1SBE8_FUSC4</name>
<accession>N1SBE8</accession>
<evidence type="ECO:0000259" key="11">
    <source>
        <dbReference type="Pfam" id="PF02838"/>
    </source>
</evidence>
<dbReference type="InterPro" id="IPR015883">
    <property type="entry name" value="Glyco_hydro_20_cat"/>
</dbReference>
<feature type="repeat" description="ANK" evidence="7">
    <location>
        <begin position="1484"/>
        <end position="1520"/>
    </location>
</feature>
<feature type="chain" id="PRO_5004112256" description="beta-N-acetylhexosaminidase" evidence="9">
    <location>
        <begin position="21"/>
        <end position="1822"/>
    </location>
</feature>
<dbReference type="SMART" id="SM00248">
    <property type="entry name" value="ANK"/>
    <property type="match status" value="6"/>
</dbReference>
<feature type="domain" description="Glycoside hydrolase family 20 catalytic" evidence="10">
    <location>
        <begin position="852"/>
        <end position="1088"/>
    </location>
</feature>
<dbReference type="Gene3D" id="3.30.379.10">
    <property type="entry name" value="Chitobiase/beta-hexosaminidase domain 2-like"/>
    <property type="match status" value="1"/>
</dbReference>
<evidence type="ECO:0000256" key="6">
    <source>
        <dbReference type="PIRSR" id="PIRSR625705-1"/>
    </source>
</evidence>
<feature type="domain" description="Beta-hexosaminidase bacterial type N-terminal" evidence="11">
    <location>
        <begin position="69"/>
        <end position="166"/>
    </location>
</feature>
<evidence type="ECO:0000256" key="1">
    <source>
        <dbReference type="ARBA" id="ARBA00001231"/>
    </source>
</evidence>
<dbReference type="InterPro" id="IPR036770">
    <property type="entry name" value="Ankyrin_rpt-contain_sf"/>
</dbReference>
<dbReference type="Pfam" id="PF12796">
    <property type="entry name" value="Ank_2"/>
    <property type="match status" value="1"/>
</dbReference>
<feature type="signal peptide" evidence="9">
    <location>
        <begin position="1"/>
        <end position="20"/>
    </location>
</feature>
<dbReference type="Pfam" id="PF00023">
    <property type="entry name" value="Ank"/>
    <property type="match status" value="1"/>
</dbReference>
<dbReference type="PANTHER" id="PTHR43678">
    <property type="entry name" value="PUTATIVE (AFU_ORTHOLOGUE AFUA_2G00640)-RELATED"/>
    <property type="match status" value="1"/>
</dbReference>
<dbReference type="OrthoDB" id="428480at2759"/>
<feature type="repeat" description="ANK" evidence="7">
    <location>
        <begin position="1599"/>
        <end position="1633"/>
    </location>
</feature>
<dbReference type="Gene3D" id="3.20.20.80">
    <property type="entry name" value="Glycosidases"/>
    <property type="match status" value="2"/>
</dbReference>
<dbReference type="Gene3D" id="1.25.40.20">
    <property type="entry name" value="Ankyrin repeat-containing domain"/>
    <property type="match status" value="1"/>
</dbReference>
<keyword evidence="9" id="KW-0732">Signal</keyword>
<dbReference type="GO" id="GO:0005975">
    <property type="term" value="P:carbohydrate metabolic process"/>
    <property type="evidence" value="ECO:0007669"/>
    <property type="project" value="InterPro"/>
</dbReference>
<dbReference type="SUPFAM" id="SSF51445">
    <property type="entry name" value="(Trans)glycosidases"/>
    <property type="match status" value="2"/>
</dbReference>
<evidence type="ECO:0000256" key="8">
    <source>
        <dbReference type="SAM" id="MobiDB-lite"/>
    </source>
</evidence>
<dbReference type="InterPro" id="IPR015882">
    <property type="entry name" value="HEX_bac_N"/>
</dbReference>
<keyword evidence="4" id="KW-0378">Hydrolase</keyword>
<keyword evidence="7" id="KW-0040">ANK repeat</keyword>
<dbReference type="SUPFAM" id="SSF55545">
    <property type="entry name" value="beta-N-acetylhexosaminidase-like domain"/>
    <property type="match status" value="1"/>
</dbReference>
<dbReference type="Pfam" id="PF00728">
    <property type="entry name" value="Glyco_hydro_20"/>
    <property type="match status" value="2"/>
</dbReference>
<feature type="active site" description="Proton donor" evidence="6">
    <location>
        <position position="336"/>
    </location>
</feature>
<evidence type="ECO:0000256" key="5">
    <source>
        <dbReference type="ARBA" id="ARBA00023295"/>
    </source>
</evidence>
<evidence type="ECO:0000256" key="4">
    <source>
        <dbReference type="ARBA" id="ARBA00022801"/>
    </source>
</evidence>
<dbReference type="InterPro" id="IPR017853">
    <property type="entry name" value="GH"/>
</dbReference>
<evidence type="ECO:0000256" key="7">
    <source>
        <dbReference type="PROSITE-ProRule" id="PRU00023"/>
    </source>
</evidence>
<dbReference type="EMBL" id="KB726235">
    <property type="protein sequence ID" value="EMT73370.1"/>
    <property type="molecule type" value="Genomic_DNA"/>
</dbReference>
<dbReference type="HOGENOM" id="CLU_237580_0_0_1"/>
<proteinExistence type="inferred from homology"/>